<evidence type="ECO:0000313" key="3">
    <source>
        <dbReference type="EMBL" id="MBO0950394.1"/>
    </source>
</evidence>
<feature type="signal peptide" evidence="1">
    <location>
        <begin position="1"/>
        <end position="25"/>
    </location>
</feature>
<name>A0ABS3JK68_9BACT</name>
<feature type="domain" description="Phosphatidic acid phosphatase type 2/haloperoxidase" evidence="2">
    <location>
        <begin position="308"/>
        <end position="463"/>
    </location>
</feature>
<sequence>MAKHLFIRSALTLCLLWSYSFSAHAQSPAASSSTDPIATIWADMTVRVMTKAPKNTPTYGSRAIGYLGLTMYETVVHASPKHRSVFSKLSAAYPLPKPDKQQEYCWELALNAGQAYMLKALYSYTNREQLIDSLESTLRQRYVSRVSPEVVERSEQFGKAVATAIYEWSKTDGGHEGYNRNFPPDYVRPVGDGLWVPPLIGQSNTKTPMHPTWGQNRTFSSRNSKLPLPKPLVYSTDTTSQYYSQYKEVFERKKTLTTADQATVLWWGDDPTETCSPPGHSYNLATIAIRTSQADLVKAAETYARVGMAVADAFVCCWKVKFTFMVQRPSSFIQHNFRTTKSWGPSWLPFFLEPPFPSFYSGHAVQSAATATVLTHLYGHPFAFTDNTHVNRPEQLPDYFYTYQSPAPGKFTYSYPDLVKPQIKYKARHYQSFWEAARECAESRLMGGIHTRHDNEVGLAEGTKIGRNINSFRWH</sequence>
<dbReference type="InterPro" id="IPR052559">
    <property type="entry name" value="V-haloperoxidase"/>
</dbReference>
<keyword evidence="1" id="KW-0732">Signal</keyword>
<dbReference type="SUPFAM" id="SSF48317">
    <property type="entry name" value="Acid phosphatase/Vanadium-dependent haloperoxidase"/>
    <property type="match status" value="1"/>
</dbReference>
<keyword evidence="4" id="KW-1185">Reference proteome</keyword>
<dbReference type="Gene3D" id="1.10.606.20">
    <property type="match status" value="1"/>
</dbReference>
<feature type="chain" id="PRO_5047093679" evidence="1">
    <location>
        <begin position="26"/>
        <end position="475"/>
    </location>
</feature>
<comment type="caution">
    <text evidence="3">The sequence shown here is derived from an EMBL/GenBank/DDBJ whole genome shotgun (WGS) entry which is preliminary data.</text>
</comment>
<reference evidence="3 4" key="1">
    <citation type="submission" date="2021-03" db="EMBL/GenBank/DDBJ databases">
        <title>Fibrella sp. HMF5405 genome sequencing and assembly.</title>
        <authorList>
            <person name="Kang H."/>
            <person name="Kim H."/>
            <person name="Bae S."/>
            <person name="Joh K."/>
        </authorList>
    </citation>
    <scope>NUCLEOTIDE SEQUENCE [LARGE SCALE GENOMIC DNA]</scope>
    <source>
        <strain evidence="3 4">HMF5405</strain>
    </source>
</reference>
<proteinExistence type="predicted"/>
<dbReference type="CDD" id="cd03398">
    <property type="entry name" value="PAP2_haloperoxidase"/>
    <property type="match status" value="1"/>
</dbReference>
<evidence type="ECO:0000259" key="2">
    <source>
        <dbReference type="Pfam" id="PF01569"/>
    </source>
</evidence>
<organism evidence="3 4">
    <name type="scientific">Fibrella forsythiae</name>
    <dbReference type="NCBI Taxonomy" id="2817061"/>
    <lineage>
        <taxon>Bacteria</taxon>
        <taxon>Pseudomonadati</taxon>
        <taxon>Bacteroidota</taxon>
        <taxon>Cytophagia</taxon>
        <taxon>Cytophagales</taxon>
        <taxon>Spirosomataceae</taxon>
        <taxon>Fibrella</taxon>
    </lineage>
</organism>
<dbReference type="Proteomes" id="UP000664628">
    <property type="component" value="Unassembled WGS sequence"/>
</dbReference>
<dbReference type="Pfam" id="PF01569">
    <property type="entry name" value="PAP2"/>
    <property type="match status" value="1"/>
</dbReference>
<dbReference type="EMBL" id="JAFMYW010000005">
    <property type="protein sequence ID" value="MBO0950394.1"/>
    <property type="molecule type" value="Genomic_DNA"/>
</dbReference>
<evidence type="ECO:0000256" key="1">
    <source>
        <dbReference type="SAM" id="SignalP"/>
    </source>
</evidence>
<accession>A0ABS3JK68</accession>
<dbReference type="PANTHER" id="PTHR34599">
    <property type="entry name" value="PEROXIDASE-RELATED"/>
    <property type="match status" value="1"/>
</dbReference>
<dbReference type="RefSeq" id="WP_207330348.1">
    <property type="nucleotide sequence ID" value="NZ_JAFMYW010000005.1"/>
</dbReference>
<evidence type="ECO:0000313" key="4">
    <source>
        <dbReference type="Proteomes" id="UP000664628"/>
    </source>
</evidence>
<dbReference type="InterPro" id="IPR036938">
    <property type="entry name" value="PAP2/HPO_sf"/>
</dbReference>
<dbReference type="PANTHER" id="PTHR34599:SF1">
    <property type="entry name" value="PHOSPHATIDIC ACID PHOSPHATASE TYPE 2_HALOPEROXIDASE DOMAIN-CONTAINING PROTEIN"/>
    <property type="match status" value="1"/>
</dbReference>
<gene>
    <name evidence="3" type="ORF">J2I46_17495</name>
</gene>
<protein>
    <submittedName>
        <fullName evidence="3">Vanadium-dependent haloperoxidase</fullName>
    </submittedName>
</protein>
<dbReference type="InterPro" id="IPR000326">
    <property type="entry name" value="PAP2/HPO"/>
</dbReference>